<keyword evidence="4" id="KW-0479">Metal-binding</keyword>
<dbReference type="InterPro" id="IPR004217">
    <property type="entry name" value="Tim10-like"/>
</dbReference>
<comment type="subcellular location">
    <subcellularLocation>
        <location evidence="1 12">Mitochondrion inner membrane</location>
        <topology evidence="1 12">Peripheral membrane protein</topology>
        <orientation evidence="1 12">Intermembrane side</orientation>
    </subcellularLocation>
</comment>
<gene>
    <name evidence="14" type="ORF">N656DRAFT_724341</name>
</gene>
<name>A0AAN6YXS7_9PEZI</name>
<keyword evidence="15" id="KW-1185">Reference proteome</keyword>
<sequence>MSFFGFGKPQPTSAEKIAAVENELKVLTEMHNRMLKICSAKCLDRTYREADLSKGEAVCLDRCSAKFFDAHQSVSEQLQREGAARGFGGGM</sequence>
<keyword evidence="7 12" id="KW-0653">Protein transport</keyword>
<evidence type="ECO:0000256" key="6">
    <source>
        <dbReference type="ARBA" id="ARBA00022833"/>
    </source>
</evidence>
<keyword evidence="5 12" id="KW-0999">Mitochondrion inner membrane</keyword>
<comment type="similarity">
    <text evidence="2 12">Belongs to the small Tim family.</text>
</comment>
<keyword evidence="3 12" id="KW-0813">Transport</keyword>
<protein>
    <recommendedName>
        <fullName evidence="12">Mitochondrial import inner membrane translocase subunit</fullName>
    </recommendedName>
</protein>
<proteinExistence type="inferred from homology"/>
<evidence type="ECO:0000256" key="10">
    <source>
        <dbReference type="ARBA" id="ARBA00023157"/>
    </source>
</evidence>
<evidence type="ECO:0000256" key="8">
    <source>
        <dbReference type="ARBA" id="ARBA00023010"/>
    </source>
</evidence>
<organism evidence="14 15">
    <name type="scientific">Canariomyces notabilis</name>
    <dbReference type="NCBI Taxonomy" id="2074819"/>
    <lineage>
        <taxon>Eukaryota</taxon>
        <taxon>Fungi</taxon>
        <taxon>Dikarya</taxon>
        <taxon>Ascomycota</taxon>
        <taxon>Pezizomycotina</taxon>
        <taxon>Sordariomycetes</taxon>
        <taxon>Sordariomycetidae</taxon>
        <taxon>Sordariales</taxon>
        <taxon>Chaetomiaceae</taxon>
        <taxon>Canariomyces</taxon>
    </lineage>
</organism>
<evidence type="ECO:0000313" key="15">
    <source>
        <dbReference type="Proteomes" id="UP001302812"/>
    </source>
</evidence>
<dbReference type="GO" id="GO:0045039">
    <property type="term" value="P:protein insertion into mitochondrial inner membrane"/>
    <property type="evidence" value="ECO:0007669"/>
    <property type="project" value="TreeGrafter"/>
</dbReference>
<evidence type="ECO:0000256" key="12">
    <source>
        <dbReference type="RuleBase" id="RU367043"/>
    </source>
</evidence>
<evidence type="ECO:0000256" key="7">
    <source>
        <dbReference type="ARBA" id="ARBA00022927"/>
    </source>
</evidence>
<keyword evidence="11 12" id="KW-0143">Chaperone</keyword>
<evidence type="ECO:0000256" key="4">
    <source>
        <dbReference type="ARBA" id="ARBA00022723"/>
    </source>
</evidence>
<feature type="domain" description="Tim10-like" evidence="13">
    <location>
        <begin position="18"/>
        <end position="79"/>
    </location>
</feature>
<reference evidence="14" key="1">
    <citation type="journal article" date="2023" name="Mol. Phylogenet. Evol.">
        <title>Genome-scale phylogeny and comparative genomics of the fungal order Sordariales.</title>
        <authorList>
            <person name="Hensen N."/>
            <person name="Bonometti L."/>
            <person name="Westerberg I."/>
            <person name="Brannstrom I.O."/>
            <person name="Guillou S."/>
            <person name="Cros-Aarteil S."/>
            <person name="Calhoun S."/>
            <person name="Haridas S."/>
            <person name="Kuo A."/>
            <person name="Mondo S."/>
            <person name="Pangilinan J."/>
            <person name="Riley R."/>
            <person name="LaButti K."/>
            <person name="Andreopoulos B."/>
            <person name="Lipzen A."/>
            <person name="Chen C."/>
            <person name="Yan M."/>
            <person name="Daum C."/>
            <person name="Ng V."/>
            <person name="Clum A."/>
            <person name="Steindorff A."/>
            <person name="Ohm R.A."/>
            <person name="Martin F."/>
            <person name="Silar P."/>
            <person name="Natvig D.O."/>
            <person name="Lalanne C."/>
            <person name="Gautier V."/>
            <person name="Ament-Velasquez S.L."/>
            <person name="Kruys A."/>
            <person name="Hutchinson M.I."/>
            <person name="Powell A.J."/>
            <person name="Barry K."/>
            <person name="Miller A.N."/>
            <person name="Grigoriev I.V."/>
            <person name="Debuchy R."/>
            <person name="Gladieux P."/>
            <person name="Hiltunen Thoren M."/>
            <person name="Johannesson H."/>
        </authorList>
    </citation>
    <scope>NUCLEOTIDE SEQUENCE</scope>
    <source>
        <strain evidence="14">CBS 508.74</strain>
    </source>
</reference>
<dbReference type="AlphaFoldDB" id="A0AAN6YXS7"/>
<dbReference type="GO" id="GO:0005743">
    <property type="term" value="C:mitochondrial inner membrane"/>
    <property type="evidence" value="ECO:0007669"/>
    <property type="project" value="UniProtKB-SubCell"/>
</dbReference>
<comment type="function">
    <text evidence="12">Mitochondrial intermembrane chaperone that participates in the import and insertion of some multi-pass transmembrane proteins into the mitochondrial inner membrane. Also required for the transfer of beta-barrel precursors from the TOM complex to the sorting and assembly machinery (SAM complex) of the outer membrane. Acts as a chaperone-like protein that protects the hydrophobic precursors from aggregation and guide them through the mitochondrial intermembrane space.</text>
</comment>
<reference evidence="14" key="2">
    <citation type="submission" date="2023-05" db="EMBL/GenBank/DDBJ databases">
        <authorList>
            <consortium name="Lawrence Berkeley National Laboratory"/>
            <person name="Steindorff A."/>
            <person name="Hensen N."/>
            <person name="Bonometti L."/>
            <person name="Westerberg I."/>
            <person name="Brannstrom I.O."/>
            <person name="Guillou S."/>
            <person name="Cros-Aarteil S."/>
            <person name="Calhoun S."/>
            <person name="Haridas S."/>
            <person name="Kuo A."/>
            <person name="Mondo S."/>
            <person name="Pangilinan J."/>
            <person name="Riley R."/>
            <person name="Labutti K."/>
            <person name="Andreopoulos B."/>
            <person name="Lipzen A."/>
            <person name="Chen C."/>
            <person name="Yanf M."/>
            <person name="Daum C."/>
            <person name="Ng V."/>
            <person name="Clum A."/>
            <person name="Ohm R."/>
            <person name="Martin F."/>
            <person name="Silar P."/>
            <person name="Natvig D."/>
            <person name="Lalanne C."/>
            <person name="Gautier V."/>
            <person name="Ament-Velasquez S.L."/>
            <person name="Kruys A."/>
            <person name="Hutchinson M.I."/>
            <person name="Powell A.J."/>
            <person name="Barry K."/>
            <person name="Miller A.N."/>
            <person name="Grigoriev I.V."/>
            <person name="Debuchy R."/>
            <person name="Gladieux P."/>
            <person name="Thoren M.H."/>
            <person name="Johannesson H."/>
        </authorList>
    </citation>
    <scope>NUCLEOTIDE SEQUENCE</scope>
    <source>
        <strain evidence="14">CBS 508.74</strain>
    </source>
</reference>
<comment type="caution">
    <text evidence="14">The sequence shown here is derived from an EMBL/GenBank/DDBJ whole genome shotgun (WGS) entry which is preliminary data.</text>
</comment>
<evidence type="ECO:0000256" key="1">
    <source>
        <dbReference type="ARBA" id="ARBA00004137"/>
    </source>
</evidence>
<evidence type="ECO:0000256" key="9">
    <source>
        <dbReference type="ARBA" id="ARBA00023128"/>
    </source>
</evidence>
<evidence type="ECO:0000313" key="14">
    <source>
        <dbReference type="EMBL" id="KAK4116709.1"/>
    </source>
</evidence>
<evidence type="ECO:0000256" key="3">
    <source>
        <dbReference type="ARBA" id="ARBA00022448"/>
    </source>
</evidence>
<comment type="domain">
    <text evidence="12">The twin CX3C motif contains 4 conserved Cys residues that form 2 disulfide bonds in the mitochondrial intermembrane space.</text>
</comment>
<keyword evidence="6" id="KW-0862">Zinc</keyword>
<dbReference type="GO" id="GO:0046872">
    <property type="term" value="F:metal ion binding"/>
    <property type="evidence" value="ECO:0007669"/>
    <property type="project" value="UniProtKB-KW"/>
</dbReference>
<dbReference type="Pfam" id="PF02953">
    <property type="entry name" value="zf-Tim10_DDP"/>
    <property type="match status" value="1"/>
</dbReference>
<keyword evidence="10 12" id="KW-1015">Disulfide bond</keyword>
<evidence type="ECO:0000256" key="11">
    <source>
        <dbReference type="ARBA" id="ARBA00023186"/>
    </source>
</evidence>
<keyword evidence="8 12" id="KW-0811">Translocation</keyword>
<keyword evidence="5 12" id="KW-0472">Membrane</keyword>
<comment type="subunit">
    <text evidence="12">Heterohexamer.</text>
</comment>
<evidence type="ECO:0000259" key="13">
    <source>
        <dbReference type="Pfam" id="PF02953"/>
    </source>
</evidence>
<dbReference type="RefSeq" id="XP_064674279.1">
    <property type="nucleotide sequence ID" value="XM_064812536.1"/>
</dbReference>
<dbReference type="GeneID" id="89936661"/>
<keyword evidence="9 12" id="KW-0496">Mitochondrion</keyword>
<accession>A0AAN6YXS7</accession>
<dbReference type="InterPro" id="IPR035427">
    <property type="entry name" value="Tim10-like_dom_sf"/>
</dbReference>
<dbReference type="Proteomes" id="UP001302812">
    <property type="component" value="Unassembled WGS sequence"/>
</dbReference>
<dbReference type="PANTHER" id="PTHR11038:SF16">
    <property type="entry name" value="MITOCHONDRIAL IMPORT INNER MEMBRANE TRANSLOCASE SUBUNIT TIM10"/>
    <property type="match status" value="1"/>
</dbReference>
<evidence type="ECO:0000256" key="2">
    <source>
        <dbReference type="ARBA" id="ARBA00006720"/>
    </source>
</evidence>
<evidence type="ECO:0000256" key="5">
    <source>
        <dbReference type="ARBA" id="ARBA00022792"/>
    </source>
</evidence>
<dbReference type="PANTHER" id="PTHR11038">
    <property type="entry name" value="MITOCHONDRIAL IMPORT INNER MEMBRANE TRANSLOCASE SUBUNIT TIM10"/>
    <property type="match status" value="1"/>
</dbReference>
<dbReference type="SUPFAM" id="SSF144122">
    <property type="entry name" value="Tim10-like"/>
    <property type="match status" value="1"/>
</dbReference>
<dbReference type="Gene3D" id="1.10.287.810">
    <property type="entry name" value="Mitochondrial import inner membrane translocase subunit tim13 like domains"/>
    <property type="match status" value="1"/>
</dbReference>
<dbReference type="EMBL" id="MU853333">
    <property type="protein sequence ID" value="KAK4116709.1"/>
    <property type="molecule type" value="Genomic_DNA"/>
</dbReference>
<dbReference type="GO" id="GO:0015031">
    <property type="term" value="P:protein transport"/>
    <property type="evidence" value="ECO:0007669"/>
    <property type="project" value="UniProtKB-KW"/>
</dbReference>